<gene>
    <name evidence="2" type="ORF">PECUL_23A045071</name>
</gene>
<feature type="region of interest" description="Disordered" evidence="1">
    <location>
        <begin position="1"/>
        <end position="32"/>
    </location>
</feature>
<accession>A0AAD1TQ73</accession>
<sequence>LAANTDGTPENYPTTPSHTRRNTTSYTLTPPWQITGTRRTHKLLLQDNDHNPNPISGQNL</sequence>
<proteinExistence type="predicted"/>
<protein>
    <submittedName>
        <fullName evidence="2">Uncharacterized protein</fullName>
    </submittedName>
</protein>
<feature type="non-terminal residue" evidence="2">
    <location>
        <position position="1"/>
    </location>
</feature>
<evidence type="ECO:0000256" key="1">
    <source>
        <dbReference type="SAM" id="MobiDB-lite"/>
    </source>
</evidence>
<dbReference type="AlphaFoldDB" id="A0AAD1TQ73"/>
<name>A0AAD1TQ73_PELCU</name>
<organism evidence="2 3">
    <name type="scientific">Pelobates cultripes</name>
    <name type="common">Western spadefoot toad</name>
    <dbReference type="NCBI Taxonomy" id="61616"/>
    <lineage>
        <taxon>Eukaryota</taxon>
        <taxon>Metazoa</taxon>
        <taxon>Chordata</taxon>
        <taxon>Craniata</taxon>
        <taxon>Vertebrata</taxon>
        <taxon>Euteleostomi</taxon>
        <taxon>Amphibia</taxon>
        <taxon>Batrachia</taxon>
        <taxon>Anura</taxon>
        <taxon>Pelobatoidea</taxon>
        <taxon>Pelobatidae</taxon>
        <taxon>Pelobates</taxon>
    </lineage>
</organism>
<evidence type="ECO:0000313" key="2">
    <source>
        <dbReference type="EMBL" id="CAH2330540.1"/>
    </source>
</evidence>
<evidence type="ECO:0000313" key="3">
    <source>
        <dbReference type="Proteomes" id="UP001295444"/>
    </source>
</evidence>
<dbReference type="Proteomes" id="UP001295444">
    <property type="component" value="Unassembled WGS sequence"/>
</dbReference>
<comment type="caution">
    <text evidence="2">The sequence shown here is derived from an EMBL/GenBank/DDBJ whole genome shotgun (WGS) entry which is preliminary data.</text>
</comment>
<keyword evidence="3" id="KW-1185">Reference proteome</keyword>
<dbReference type="EMBL" id="CAKOES020000747">
    <property type="protein sequence ID" value="CAH2330540.1"/>
    <property type="molecule type" value="Genomic_DNA"/>
</dbReference>
<reference evidence="2" key="1">
    <citation type="submission" date="2022-03" db="EMBL/GenBank/DDBJ databases">
        <authorList>
            <person name="Alioto T."/>
            <person name="Alioto T."/>
            <person name="Gomez Garrido J."/>
        </authorList>
    </citation>
    <scope>NUCLEOTIDE SEQUENCE</scope>
</reference>